<evidence type="ECO:0000313" key="3">
    <source>
        <dbReference type="EMBL" id="EXF73028.1"/>
    </source>
</evidence>
<keyword evidence="4" id="KW-1185">Reference proteome</keyword>
<evidence type="ECO:0000256" key="1">
    <source>
        <dbReference type="PROSITE-ProRule" id="PRU00023"/>
    </source>
</evidence>
<feature type="compositionally biased region" description="Low complexity" evidence="2">
    <location>
        <begin position="303"/>
        <end position="316"/>
    </location>
</feature>
<dbReference type="Pfam" id="PF12796">
    <property type="entry name" value="Ank_2"/>
    <property type="match status" value="2"/>
</dbReference>
<comment type="caution">
    <text evidence="3">The sequence shown here is derived from an EMBL/GenBank/DDBJ whole genome shotgun (WGS) entry which is preliminary data.</text>
</comment>
<dbReference type="PROSITE" id="PS50297">
    <property type="entry name" value="ANK_REP_REGION"/>
    <property type="match status" value="1"/>
</dbReference>
<protein>
    <submittedName>
        <fullName evidence="3">Uncharacterized protein</fullName>
    </submittedName>
</protein>
<dbReference type="HOGENOM" id="CLU_364461_0_0_1"/>
<dbReference type="PANTHER" id="PTHR24133">
    <property type="entry name" value="ANKYRIN DOMAIN-CONTAINING"/>
    <property type="match status" value="1"/>
</dbReference>
<dbReference type="EMBL" id="JARH01001091">
    <property type="protein sequence ID" value="EXF73028.1"/>
    <property type="molecule type" value="Genomic_DNA"/>
</dbReference>
<dbReference type="eggNOG" id="KOG0504">
    <property type="taxonomic scope" value="Eukaryota"/>
</dbReference>
<evidence type="ECO:0000256" key="2">
    <source>
        <dbReference type="SAM" id="MobiDB-lite"/>
    </source>
</evidence>
<dbReference type="SUPFAM" id="SSF48403">
    <property type="entry name" value="Ankyrin repeat"/>
    <property type="match status" value="1"/>
</dbReference>
<dbReference type="InterPro" id="IPR002110">
    <property type="entry name" value="Ankyrin_rpt"/>
</dbReference>
<sequence>MGNMESRQFADALLRACQEISGDSGGNPSDRLLVPEFLDAIEVFLEQIKSNWDKLPSSVADIVKNKFIPRFGPTDDPKGDPEAWVQQQIVREPDNDFPIHLYDELVPLSLSRTTFEVAKRNVLLVAFSNLQAKGGSDLGRSVITRYLITVKEEGSEEEKRKIRKNCNFFATAGDRLKSCLGEVGGPGALICGLAIPMSNVTHRWDKQSLEELARTVDRKSSERCGRQVDALLTLYETQASVWADSQTPPGRKRKRKTSPTPIVYVEQASPPLLMTSDRLQLIDTALSFPSRDHFGVQAHHHLQASPAGASHPSAAQGTGGPYSLTTPPAPGTSDEELVDISGEPPSMEPVSDVVVLAEANRSYRGVPVNTEQQHTAYPIVSSCEYSRPRQWFINGAIGGEQNSTPSICESGPQRLLAVQNVVPDTALSVTYAMNGDIPGLRQLFSQGLAQPGDQSATRGFSLVRWALYGGLNQYATVRYLLQEGAPVDDESYDHVNDFIYRKRCHSEEEIALTPIWSDRTRNWFDDQHFPQIHKILLAEGPNFRSLLVDELMRNPDAISEKDAKGRTALDWATARAQLNVMKLLIGGKSNVDSMDKSGRTTVLHAVDSHNHAALEMVLKAGANPNPEIPEGWHRSSPLTSASFGGLIEMVDLLLEHGATINMRNPEGRAALHTAIIRNKHEILRIFIKKCDSDCLRELELLPVIAQHADEQAMSILATSSQFLQVFYHDYDDSIRDFLEQREDYSSELHAAFDGLLIAASDRRSST</sequence>
<evidence type="ECO:0000313" key="4">
    <source>
        <dbReference type="Proteomes" id="UP000020467"/>
    </source>
</evidence>
<dbReference type="OrthoDB" id="4851391at2759"/>
<keyword evidence="1" id="KW-0040">ANK repeat</keyword>
<dbReference type="Proteomes" id="UP000020467">
    <property type="component" value="Unassembled WGS sequence"/>
</dbReference>
<gene>
    <name evidence="3" type="ORF">CFIO01_12818</name>
</gene>
<feature type="repeat" description="ANK" evidence="1">
    <location>
        <begin position="633"/>
        <end position="665"/>
    </location>
</feature>
<dbReference type="Gene3D" id="1.25.40.20">
    <property type="entry name" value="Ankyrin repeat-containing domain"/>
    <property type="match status" value="1"/>
</dbReference>
<proteinExistence type="predicted"/>
<dbReference type="InterPro" id="IPR052391">
    <property type="entry name" value="E3_Ligase-Neurotoxin"/>
</dbReference>
<accession>A0A010RLM6</accession>
<reference evidence="3 4" key="1">
    <citation type="submission" date="2014-02" db="EMBL/GenBank/DDBJ databases">
        <title>The genome sequence of Colletotrichum fioriniae PJ7.</title>
        <authorList>
            <person name="Baroncelli R."/>
            <person name="Thon M.R."/>
        </authorList>
    </citation>
    <scope>NUCLEOTIDE SEQUENCE [LARGE SCALE GENOMIC DNA]</scope>
    <source>
        <strain evidence="3 4">PJ7</strain>
    </source>
</reference>
<organism evidence="3 4">
    <name type="scientific">Colletotrichum fioriniae PJ7</name>
    <dbReference type="NCBI Taxonomy" id="1445577"/>
    <lineage>
        <taxon>Eukaryota</taxon>
        <taxon>Fungi</taxon>
        <taxon>Dikarya</taxon>
        <taxon>Ascomycota</taxon>
        <taxon>Pezizomycotina</taxon>
        <taxon>Sordariomycetes</taxon>
        <taxon>Hypocreomycetidae</taxon>
        <taxon>Glomerellales</taxon>
        <taxon>Glomerellaceae</taxon>
        <taxon>Colletotrichum</taxon>
        <taxon>Colletotrichum acutatum species complex</taxon>
    </lineage>
</organism>
<name>A0A010RLM6_9PEZI</name>
<dbReference type="InterPro" id="IPR036770">
    <property type="entry name" value="Ankyrin_rpt-contain_sf"/>
</dbReference>
<dbReference type="SMART" id="SM00248">
    <property type="entry name" value="ANK"/>
    <property type="match status" value="5"/>
</dbReference>
<feature type="region of interest" description="Disordered" evidence="2">
    <location>
        <begin position="243"/>
        <end position="263"/>
    </location>
</feature>
<feature type="region of interest" description="Disordered" evidence="2">
    <location>
        <begin position="299"/>
        <end position="335"/>
    </location>
</feature>
<dbReference type="AlphaFoldDB" id="A0A010RLM6"/>
<dbReference type="PANTHER" id="PTHR24133:SF40">
    <property type="entry name" value="ANKYRIN REPEAT DOMAIN 44"/>
    <property type="match status" value="1"/>
</dbReference>
<dbReference type="PROSITE" id="PS50088">
    <property type="entry name" value="ANK_REPEAT"/>
    <property type="match status" value="2"/>
</dbReference>
<dbReference type="KEGG" id="cfj:CFIO01_12818"/>
<feature type="repeat" description="ANK" evidence="1">
    <location>
        <begin position="564"/>
        <end position="596"/>
    </location>
</feature>